<dbReference type="OrthoDB" id="19849at2"/>
<sequence length="78" mass="8795">MVEKHYTAGVSWQSSPRLGFDLSLMYAPANPVSGRNPLSNVQLLSGGSLIRADEDDRDQRITIDMHQYELTFGVNYTY</sequence>
<comment type="caution">
    <text evidence="1">The sequence shown here is derived from an EMBL/GenBank/DDBJ whole genome shotgun (WGS) entry which is preliminary data.</text>
</comment>
<evidence type="ECO:0008006" key="3">
    <source>
        <dbReference type="Google" id="ProtNLM"/>
    </source>
</evidence>
<keyword evidence="2" id="KW-1185">Reference proteome</keyword>
<proteinExistence type="predicted"/>
<protein>
    <recommendedName>
        <fullName evidence="3">Outer membrane protein beta-barrel domain-containing protein</fullName>
    </recommendedName>
</protein>
<gene>
    <name evidence="1" type="ORF">C5O18_09060</name>
</gene>
<accession>A0A2P6AQN1</accession>
<organism evidence="1 2">
    <name type="scientific">Amnimonas aquatica</name>
    <dbReference type="NCBI Taxonomy" id="2094561"/>
    <lineage>
        <taxon>Bacteria</taxon>
        <taxon>Pseudomonadati</taxon>
        <taxon>Pseudomonadota</taxon>
        <taxon>Gammaproteobacteria</taxon>
        <taxon>Moraxellales</taxon>
        <taxon>Moraxellaceae</taxon>
        <taxon>Amnimonas</taxon>
    </lineage>
</organism>
<reference evidence="2" key="1">
    <citation type="submission" date="2018-02" db="EMBL/GenBank/DDBJ databases">
        <title>Genome sequencing of Solimonas sp. HR-BB.</title>
        <authorList>
            <person name="Lee Y."/>
            <person name="Jeon C.O."/>
        </authorList>
    </citation>
    <scope>NUCLEOTIDE SEQUENCE [LARGE SCALE GENOMIC DNA]</scope>
    <source>
        <strain evidence="2">HR-E</strain>
    </source>
</reference>
<evidence type="ECO:0000313" key="1">
    <source>
        <dbReference type="EMBL" id="PQA31928.1"/>
    </source>
</evidence>
<dbReference type="RefSeq" id="WP_105193284.1">
    <property type="nucleotide sequence ID" value="NZ_PTQZ01000279.1"/>
</dbReference>
<evidence type="ECO:0000313" key="2">
    <source>
        <dbReference type="Proteomes" id="UP000243900"/>
    </source>
</evidence>
<dbReference type="AlphaFoldDB" id="A0A2P6AQN1"/>
<dbReference type="EMBL" id="PTQZ01000279">
    <property type="protein sequence ID" value="PQA31928.1"/>
    <property type="molecule type" value="Genomic_DNA"/>
</dbReference>
<name>A0A2P6AQN1_9GAMM</name>
<dbReference type="Gene3D" id="2.40.160.60">
    <property type="entry name" value="Outer membrane protein transport protein (OMPP1/FadL/TodX)"/>
    <property type="match status" value="1"/>
</dbReference>
<dbReference type="Proteomes" id="UP000243900">
    <property type="component" value="Unassembled WGS sequence"/>
</dbReference>